<feature type="domain" description="Potassium channel" evidence="11">
    <location>
        <begin position="206"/>
        <end position="276"/>
    </location>
</feature>
<evidence type="ECO:0000313" key="12">
    <source>
        <dbReference type="EMBL" id="KAL3687414.1"/>
    </source>
</evidence>
<dbReference type="InterPro" id="IPR013099">
    <property type="entry name" value="K_chnl_dom"/>
</dbReference>
<comment type="subcellular location">
    <subcellularLocation>
        <location evidence="1">Membrane</location>
        <topology evidence="1">Multi-pass membrane protein</topology>
    </subcellularLocation>
</comment>
<keyword evidence="5 10" id="KW-1133">Transmembrane helix</keyword>
<dbReference type="Pfam" id="PF07885">
    <property type="entry name" value="Ion_trans_2"/>
    <property type="match status" value="2"/>
</dbReference>
<dbReference type="Gene3D" id="1.10.287.70">
    <property type="match status" value="2"/>
</dbReference>
<dbReference type="SUPFAM" id="SSF81324">
    <property type="entry name" value="Voltage-gated potassium channels"/>
    <property type="match status" value="2"/>
</dbReference>
<evidence type="ECO:0000256" key="6">
    <source>
        <dbReference type="ARBA" id="ARBA00023065"/>
    </source>
</evidence>
<keyword evidence="8" id="KW-0407">Ion channel</keyword>
<keyword evidence="3" id="KW-0813">Transport</keyword>
<comment type="caution">
    <text evidence="12">The sequence shown here is derived from an EMBL/GenBank/DDBJ whole genome shotgun (WGS) entry which is preliminary data.</text>
</comment>
<comment type="similarity">
    <text evidence="2">Belongs to the two pore domain potassium channel (TC 1.A.1.7) family.</text>
</comment>
<feature type="transmembrane region" description="Helical" evidence="10">
    <location>
        <begin position="200"/>
        <end position="218"/>
    </location>
</feature>
<keyword evidence="13" id="KW-1185">Reference proteome</keyword>
<name>A0ABD3HB82_9MARC</name>
<gene>
    <name evidence="12" type="ORF">R1sor_013723</name>
</gene>
<evidence type="ECO:0000256" key="3">
    <source>
        <dbReference type="ARBA" id="ARBA00022448"/>
    </source>
</evidence>
<feature type="compositionally biased region" description="Low complexity" evidence="9">
    <location>
        <begin position="16"/>
        <end position="26"/>
    </location>
</feature>
<dbReference type="PANTHER" id="PTHR11003">
    <property type="entry name" value="POTASSIUM CHANNEL, SUBFAMILY K"/>
    <property type="match status" value="1"/>
</dbReference>
<accession>A0ABD3HB82</accession>
<feature type="region of interest" description="Disordered" evidence="9">
    <location>
        <begin position="1"/>
        <end position="26"/>
    </location>
</feature>
<dbReference type="Proteomes" id="UP001633002">
    <property type="component" value="Unassembled WGS sequence"/>
</dbReference>
<sequence length="361" mass="39523">MGKESKDVEAQRPLLDNPQDADAPAVQPALAKTDKAPAVAVRMMVTVPAHVASPSPYPDMPLGGYPIFSTGRQGILRKAMLAVVIYFSIGTVFFYHENNSLVGERTQPVIDALYLCTVTLTTVGYGDLVPSSSAVKLFTCAYVFVGFGLVGALLTGAASYLVQKQEKILEKAVLHSEQQQSEDEDHLAEDDDLRSAHWKAVISGVMFVVLLIMGVAFIMRYEGFTLVDAIYCVSVTVTTLGYGDRSFKTAPGRLFAVIWILASTLCAAQFFLSLSEVQTEGQQRELAHWVLNRKPTKADLEAADFNKDHVVSAPEFVIMKLKEMGKIDEDDVTGILQHFNHLVHSNTDVINIQDLNLAQPS</sequence>
<feature type="transmembrane region" description="Helical" evidence="10">
    <location>
        <begin position="79"/>
        <end position="96"/>
    </location>
</feature>
<evidence type="ECO:0000256" key="5">
    <source>
        <dbReference type="ARBA" id="ARBA00022989"/>
    </source>
</evidence>
<evidence type="ECO:0000313" key="13">
    <source>
        <dbReference type="Proteomes" id="UP001633002"/>
    </source>
</evidence>
<organism evidence="12 13">
    <name type="scientific">Riccia sorocarpa</name>
    <dbReference type="NCBI Taxonomy" id="122646"/>
    <lineage>
        <taxon>Eukaryota</taxon>
        <taxon>Viridiplantae</taxon>
        <taxon>Streptophyta</taxon>
        <taxon>Embryophyta</taxon>
        <taxon>Marchantiophyta</taxon>
        <taxon>Marchantiopsida</taxon>
        <taxon>Marchantiidae</taxon>
        <taxon>Marchantiales</taxon>
        <taxon>Ricciaceae</taxon>
        <taxon>Riccia</taxon>
    </lineage>
</organism>
<protein>
    <recommendedName>
        <fullName evidence="11">Potassium channel domain-containing protein</fullName>
    </recommendedName>
</protein>
<evidence type="ECO:0000259" key="11">
    <source>
        <dbReference type="Pfam" id="PF07885"/>
    </source>
</evidence>
<evidence type="ECO:0000256" key="2">
    <source>
        <dbReference type="ARBA" id="ARBA00010159"/>
    </source>
</evidence>
<feature type="compositionally biased region" description="Basic and acidic residues" evidence="9">
    <location>
        <begin position="1"/>
        <end position="10"/>
    </location>
</feature>
<evidence type="ECO:0000256" key="4">
    <source>
        <dbReference type="ARBA" id="ARBA00022692"/>
    </source>
</evidence>
<evidence type="ECO:0000256" key="7">
    <source>
        <dbReference type="ARBA" id="ARBA00023136"/>
    </source>
</evidence>
<feature type="transmembrane region" description="Helical" evidence="10">
    <location>
        <begin position="141"/>
        <end position="162"/>
    </location>
</feature>
<evidence type="ECO:0000256" key="10">
    <source>
        <dbReference type="SAM" id="Phobius"/>
    </source>
</evidence>
<keyword evidence="6" id="KW-0406">Ion transport</keyword>
<dbReference type="GO" id="GO:0005774">
    <property type="term" value="C:vacuolar membrane"/>
    <property type="evidence" value="ECO:0007669"/>
    <property type="project" value="UniProtKB-ARBA"/>
</dbReference>
<dbReference type="InterPro" id="IPR003280">
    <property type="entry name" value="2pore_dom_K_chnl"/>
</dbReference>
<dbReference type="PANTHER" id="PTHR11003:SF291">
    <property type="entry name" value="IP11374P"/>
    <property type="match status" value="1"/>
</dbReference>
<feature type="domain" description="Potassium channel" evidence="11">
    <location>
        <begin position="83"/>
        <end position="162"/>
    </location>
</feature>
<dbReference type="AlphaFoldDB" id="A0ABD3HB82"/>
<evidence type="ECO:0000256" key="9">
    <source>
        <dbReference type="SAM" id="MobiDB-lite"/>
    </source>
</evidence>
<dbReference type="GO" id="GO:0034220">
    <property type="term" value="P:monoatomic ion transmembrane transport"/>
    <property type="evidence" value="ECO:0007669"/>
    <property type="project" value="UniProtKB-KW"/>
</dbReference>
<keyword evidence="7 10" id="KW-0472">Membrane</keyword>
<dbReference type="PRINTS" id="PR01333">
    <property type="entry name" value="2POREKCHANEL"/>
</dbReference>
<proteinExistence type="inferred from homology"/>
<reference evidence="12 13" key="1">
    <citation type="submission" date="2024-09" db="EMBL/GenBank/DDBJ databases">
        <title>Chromosome-scale assembly of Riccia sorocarpa.</title>
        <authorList>
            <person name="Paukszto L."/>
        </authorList>
    </citation>
    <scope>NUCLEOTIDE SEQUENCE [LARGE SCALE GENOMIC DNA]</scope>
    <source>
        <strain evidence="12">LP-2024</strain>
        <tissue evidence="12">Aerial parts of the thallus</tissue>
    </source>
</reference>
<feature type="transmembrane region" description="Helical" evidence="10">
    <location>
        <begin position="254"/>
        <end position="274"/>
    </location>
</feature>
<evidence type="ECO:0000256" key="1">
    <source>
        <dbReference type="ARBA" id="ARBA00004141"/>
    </source>
</evidence>
<keyword evidence="4 10" id="KW-0812">Transmembrane</keyword>
<evidence type="ECO:0000256" key="8">
    <source>
        <dbReference type="ARBA" id="ARBA00023303"/>
    </source>
</evidence>
<dbReference type="EMBL" id="JBJQOH010000004">
    <property type="protein sequence ID" value="KAL3687414.1"/>
    <property type="molecule type" value="Genomic_DNA"/>
</dbReference>